<accession>A0A848D884</accession>
<dbReference type="NCBIfam" id="TIGR02592">
    <property type="entry name" value="cas_Cas5h"/>
    <property type="match status" value="1"/>
</dbReference>
<evidence type="ECO:0000313" key="2">
    <source>
        <dbReference type="EMBL" id="NMG82836.1"/>
    </source>
</evidence>
<evidence type="ECO:0000313" key="3">
    <source>
        <dbReference type="Proteomes" id="UP000606580"/>
    </source>
</evidence>
<organism evidence="2 3">
    <name type="scientific">Candidatus Ethanoperedens thermophilum</name>
    <dbReference type="NCBI Taxonomy" id="2766897"/>
    <lineage>
        <taxon>Archaea</taxon>
        <taxon>Methanobacteriati</taxon>
        <taxon>Methanobacteriota</taxon>
        <taxon>Stenosarchaea group</taxon>
        <taxon>Methanomicrobia</taxon>
        <taxon>Methanosarcinales</taxon>
        <taxon>Methanosarcinales incertae sedis</taxon>
        <taxon>GOM Arc I cluster</taxon>
        <taxon>Candidatus Ethanoperedens</taxon>
    </lineage>
</organism>
<dbReference type="Proteomes" id="UP000606580">
    <property type="component" value="Unassembled WGS sequence"/>
</dbReference>
<dbReference type="GO" id="GO:0051607">
    <property type="term" value="P:defense response to virus"/>
    <property type="evidence" value="ECO:0007669"/>
    <property type="project" value="UniProtKB-KW"/>
</dbReference>
<reference evidence="2" key="1">
    <citation type="journal article" date="2020" name="MBio">
        <title>'Candidatus Ethanoperedens,' a Thermophilic Genus of Archaea Mediating the Anaerobic Oxidation of Ethane.</title>
        <authorList>
            <person name="Hahn C.J."/>
            <person name="Laso-Perez R."/>
            <person name="Vulcano F."/>
            <person name="Vaziourakis K.M."/>
            <person name="Stokke R."/>
            <person name="Steen I.H."/>
            <person name="Teske A."/>
            <person name="Boetius A."/>
            <person name="Liebeke M."/>
            <person name="Amann R."/>
            <person name="Knittel K."/>
            <person name="Wegener G."/>
        </authorList>
    </citation>
    <scope>NUCLEOTIDE SEQUENCE</scope>
    <source>
        <strain evidence="2">GoM-Arc1-LC-WB58</strain>
    </source>
</reference>
<dbReference type="InterPro" id="IPR013422">
    <property type="entry name" value="CRISPR-assoc_prot_Cas5_N"/>
</dbReference>
<dbReference type="GO" id="GO:0043571">
    <property type="term" value="P:maintenance of CRISPR repeat elements"/>
    <property type="evidence" value="ECO:0007669"/>
    <property type="project" value="InterPro"/>
</dbReference>
<sequence>MNPKQRIDKVLVFDVWGDYAHFRRFYTTTSPLTFTIPPRTALCGLIGAIIGKEKEDNDYLKYFTLAKAYIGLKLLKPVKKVMIAENLIHTKKAKGIGMNLITERTQINFEFLKDQKYRIYFYHTDNETYEQLKENLESHKSVYTPCFGLSENIANFAFVGEFKVNQNSSIDEYVQIDSVLPSEKIIGEKGINFKLSGEYFSMKVPVELNLERIVTKYSDILFERNGKPVEVELAEPYWTIDYGSGSRENIVFIE</sequence>
<dbReference type="Pfam" id="PF09704">
    <property type="entry name" value="Cas_Cas5d"/>
    <property type="match status" value="1"/>
</dbReference>
<dbReference type="InterPro" id="IPR013421">
    <property type="entry name" value="CRISPR-assoc_prot_Cas5_HALMA"/>
</dbReference>
<dbReference type="NCBIfam" id="TIGR02593">
    <property type="entry name" value="CRISPR_cas5"/>
    <property type="match status" value="1"/>
</dbReference>
<evidence type="ECO:0000256" key="1">
    <source>
        <dbReference type="ARBA" id="ARBA00023118"/>
    </source>
</evidence>
<comment type="caution">
    <text evidence="2">The sequence shown here is derived from an EMBL/GenBank/DDBJ whole genome shotgun (WGS) entry which is preliminary data.</text>
</comment>
<proteinExistence type="predicted"/>
<keyword evidence="1" id="KW-0051">Antiviral defense</keyword>
<name>A0A848D884_9EURY</name>
<dbReference type="Gene3D" id="3.30.70.2660">
    <property type="match status" value="1"/>
</dbReference>
<protein>
    <submittedName>
        <fullName evidence="2">Type I-B CRISPR-associated protein Cas5</fullName>
    </submittedName>
</protein>
<gene>
    <name evidence="2" type="primary">cas5b</name>
    <name evidence="2" type="ORF">GIS02_01360</name>
</gene>
<dbReference type="EMBL" id="WNEG01000029">
    <property type="protein sequence ID" value="NMG82836.1"/>
    <property type="molecule type" value="Genomic_DNA"/>
</dbReference>
<dbReference type="InterPro" id="IPR021124">
    <property type="entry name" value="CRISPR-assoc_prot_Cas5"/>
</dbReference>
<dbReference type="AlphaFoldDB" id="A0A848D884"/>